<sequence>MDFSDIALTTLQFVSPVLLAALAWLSAKAASLIQGKVSNEYLRGVLVRLDEAVTTAVKDLQQTVVDEIKRASADGKLTSEEKKRIKQSAIDHVKSYLGPKGVRILAEVLGLDDDGLGGFLAARVEAAVHDLRLTDRAVAAPEPVKARLPLPLVPALA</sequence>
<evidence type="ECO:0000313" key="2">
    <source>
        <dbReference type="Proteomes" id="UP000001880"/>
    </source>
</evidence>
<reference evidence="1 2" key="1">
    <citation type="journal article" date="2010" name="Stand. Genomic Sci.">
        <title>Complete genome sequence of Haliangium ochraceum type strain (SMP-2).</title>
        <authorList>
            <consortium name="US DOE Joint Genome Institute (JGI-PGF)"/>
            <person name="Ivanova N."/>
            <person name="Daum C."/>
            <person name="Lang E."/>
            <person name="Abt B."/>
            <person name="Kopitz M."/>
            <person name="Saunders E."/>
            <person name="Lapidus A."/>
            <person name="Lucas S."/>
            <person name="Glavina Del Rio T."/>
            <person name="Nolan M."/>
            <person name="Tice H."/>
            <person name="Copeland A."/>
            <person name="Cheng J.F."/>
            <person name="Chen F."/>
            <person name="Bruce D."/>
            <person name="Goodwin L."/>
            <person name="Pitluck S."/>
            <person name="Mavromatis K."/>
            <person name="Pati A."/>
            <person name="Mikhailova N."/>
            <person name="Chen A."/>
            <person name="Palaniappan K."/>
            <person name="Land M."/>
            <person name="Hauser L."/>
            <person name="Chang Y.J."/>
            <person name="Jeffries C.D."/>
            <person name="Detter J.C."/>
            <person name="Brettin T."/>
            <person name="Rohde M."/>
            <person name="Goker M."/>
            <person name="Bristow J."/>
            <person name="Markowitz V."/>
            <person name="Eisen J.A."/>
            <person name="Hugenholtz P."/>
            <person name="Kyrpides N.C."/>
            <person name="Klenk H.P."/>
        </authorList>
    </citation>
    <scope>NUCLEOTIDE SEQUENCE [LARGE SCALE GENOMIC DNA]</scope>
    <source>
        <strain evidence="2">DSM 14365 / CIP 107738 / JCM 11303 / AJ 13395 / SMP-2</strain>
    </source>
</reference>
<dbReference type="Proteomes" id="UP000001880">
    <property type="component" value="Chromosome"/>
</dbReference>
<name>D0LLQ7_HALO1</name>
<dbReference type="STRING" id="502025.Hoch_0642"/>
<dbReference type="KEGG" id="hoh:Hoch_0642"/>
<gene>
    <name evidence="1" type="ordered locus">Hoch_0642</name>
</gene>
<dbReference type="AlphaFoldDB" id="D0LLQ7"/>
<dbReference type="HOGENOM" id="CLU_1675469_0_0_7"/>
<dbReference type="EMBL" id="CP001804">
    <property type="protein sequence ID" value="ACY13274.1"/>
    <property type="molecule type" value="Genomic_DNA"/>
</dbReference>
<organism evidence="1 2">
    <name type="scientific">Haliangium ochraceum (strain DSM 14365 / JCM 11303 / SMP-2)</name>
    <dbReference type="NCBI Taxonomy" id="502025"/>
    <lineage>
        <taxon>Bacteria</taxon>
        <taxon>Pseudomonadati</taxon>
        <taxon>Myxococcota</taxon>
        <taxon>Polyangia</taxon>
        <taxon>Haliangiales</taxon>
        <taxon>Kofleriaceae</taxon>
        <taxon>Haliangium</taxon>
    </lineage>
</organism>
<accession>D0LLQ7</accession>
<evidence type="ECO:0000313" key="1">
    <source>
        <dbReference type="EMBL" id="ACY13274.1"/>
    </source>
</evidence>
<keyword evidence="2" id="KW-1185">Reference proteome</keyword>
<proteinExistence type="predicted"/>
<protein>
    <submittedName>
        <fullName evidence="1">Uncharacterized protein</fullName>
    </submittedName>
</protein>